<proteinExistence type="predicted"/>
<dbReference type="Pfam" id="PF03732">
    <property type="entry name" value="Retrotrans_gag"/>
    <property type="match status" value="1"/>
</dbReference>
<accession>A0A392Q8E8</accession>
<feature type="domain" description="Retrotransposon gag" evidence="1">
    <location>
        <begin position="95"/>
        <end position="184"/>
    </location>
</feature>
<name>A0A392Q8E8_9FABA</name>
<comment type="caution">
    <text evidence="2">The sequence shown here is derived from an EMBL/GenBank/DDBJ whole genome shotgun (WGS) entry which is preliminary data.</text>
</comment>
<sequence>MDIRDLDHANRIDQLEMGNEGRITRIETVVESLLQRAVESQHDEANSRRNQAPFHTRSVKLEFPRFDGTHAIEWIFKAEQFFEYYNTPNADRLTIVAVHLDQKVVPWYQMMQRTNPFQSWQLFARAIEVDFGPSCYDCPRTTLFKLTQKASVAEYYLEFTSLANIVYGVSTEALLDCFVSGLQPDLQREVIAQEPSSIQRAVALA</sequence>
<feature type="non-terminal residue" evidence="2">
    <location>
        <position position="205"/>
    </location>
</feature>
<evidence type="ECO:0000313" key="3">
    <source>
        <dbReference type="Proteomes" id="UP000265520"/>
    </source>
</evidence>
<protein>
    <recommendedName>
        <fullName evidence="1">Retrotransposon gag domain-containing protein</fullName>
    </recommendedName>
</protein>
<dbReference type="Proteomes" id="UP000265520">
    <property type="component" value="Unassembled WGS sequence"/>
</dbReference>
<dbReference type="EMBL" id="LXQA010116742">
    <property type="protein sequence ID" value="MCI19826.1"/>
    <property type="molecule type" value="Genomic_DNA"/>
</dbReference>
<reference evidence="2 3" key="1">
    <citation type="journal article" date="2018" name="Front. Plant Sci.">
        <title>Red Clover (Trifolium pratense) and Zigzag Clover (T. medium) - A Picture of Genomic Similarities and Differences.</title>
        <authorList>
            <person name="Dluhosova J."/>
            <person name="Istvanek J."/>
            <person name="Nedelnik J."/>
            <person name="Repkova J."/>
        </authorList>
    </citation>
    <scope>NUCLEOTIDE SEQUENCE [LARGE SCALE GENOMIC DNA]</scope>
    <source>
        <strain evidence="3">cv. 10/8</strain>
        <tissue evidence="2">Leaf</tissue>
    </source>
</reference>
<dbReference type="InterPro" id="IPR005162">
    <property type="entry name" value="Retrotrans_gag_dom"/>
</dbReference>
<organism evidence="2 3">
    <name type="scientific">Trifolium medium</name>
    <dbReference type="NCBI Taxonomy" id="97028"/>
    <lineage>
        <taxon>Eukaryota</taxon>
        <taxon>Viridiplantae</taxon>
        <taxon>Streptophyta</taxon>
        <taxon>Embryophyta</taxon>
        <taxon>Tracheophyta</taxon>
        <taxon>Spermatophyta</taxon>
        <taxon>Magnoliopsida</taxon>
        <taxon>eudicotyledons</taxon>
        <taxon>Gunneridae</taxon>
        <taxon>Pentapetalae</taxon>
        <taxon>rosids</taxon>
        <taxon>fabids</taxon>
        <taxon>Fabales</taxon>
        <taxon>Fabaceae</taxon>
        <taxon>Papilionoideae</taxon>
        <taxon>50 kb inversion clade</taxon>
        <taxon>NPAAA clade</taxon>
        <taxon>Hologalegina</taxon>
        <taxon>IRL clade</taxon>
        <taxon>Trifolieae</taxon>
        <taxon>Trifolium</taxon>
    </lineage>
</organism>
<evidence type="ECO:0000259" key="1">
    <source>
        <dbReference type="Pfam" id="PF03732"/>
    </source>
</evidence>
<keyword evidence="3" id="KW-1185">Reference proteome</keyword>
<dbReference type="AlphaFoldDB" id="A0A392Q8E8"/>
<evidence type="ECO:0000313" key="2">
    <source>
        <dbReference type="EMBL" id="MCI19826.1"/>
    </source>
</evidence>